<dbReference type="EMBL" id="BSDZ01000086">
    <property type="protein sequence ID" value="GLI69439.1"/>
    <property type="molecule type" value="Genomic_DNA"/>
</dbReference>
<sequence>RSARGCFREHGGWLAVQAGAVGTHRLREFPDRKGCHNGRIISIYPMQHAEGAGSFMRSWVVNAEAGRGDGRGDTGGLKQAIDPRVIGIWQKDMKRSSSMDAVADLVALSGLVRKGIQLVRGCEVAVDKSSFRMAVYSVLPIVKINEYYPLDASEALNMRRDLRLGKARGWLELTTEGMPRLHLRWDAPYAGEGLDEFHLVGSDELHVVSTITSSGKVVSYTSVHTRKA</sequence>
<gene>
    <name evidence="1" type="ORF">VaNZ11_014051</name>
</gene>
<evidence type="ECO:0000313" key="1">
    <source>
        <dbReference type="EMBL" id="GLI69439.1"/>
    </source>
</evidence>
<feature type="non-terminal residue" evidence="1">
    <location>
        <position position="1"/>
    </location>
</feature>
<dbReference type="Proteomes" id="UP001165090">
    <property type="component" value="Unassembled WGS sequence"/>
</dbReference>
<organism evidence="1 2">
    <name type="scientific">Volvox africanus</name>
    <dbReference type="NCBI Taxonomy" id="51714"/>
    <lineage>
        <taxon>Eukaryota</taxon>
        <taxon>Viridiplantae</taxon>
        <taxon>Chlorophyta</taxon>
        <taxon>core chlorophytes</taxon>
        <taxon>Chlorophyceae</taxon>
        <taxon>CS clade</taxon>
        <taxon>Chlamydomonadales</taxon>
        <taxon>Volvocaceae</taxon>
        <taxon>Volvox</taxon>
    </lineage>
</organism>
<name>A0ABQ5SJ28_9CHLO</name>
<reference evidence="1 2" key="1">
    <citation type="journal article" date="2023" name="IScience">
        <title>Expanded male sex-determining region conserved during the evolution of homothallism in the green alga Volvox.</title>
        <authorList>
            <person name="Yamamoto K."/>
            <person name="Matsuzaki R."/>
            <person name="Mahakham W."/>
            <person name="Heman W."/>
            <person name="Sekimoto H."/>
            <person name="Kawachi M."/>
            <person name="Minakuchi Y."/>
            <person name="Toyoda A."/>
            <person name="Nozaki H."/>
        </authorList>
    </citation>
    <scope>NUCLEOTIDE SEQUENCE [LARGE SCALE GENOMIC DNA]</scope>
    <source>
        <strain evidence="1 2">NIES-4468</strain>
    </source>
</reference>
<protein>
    <submittedName>
        <fullName evidence="1">Uncharacterized protein</fullName>
    </submittedName>
</protein>
<keyword evidence="2" id="KW-1185">Reference proteome</keyword>
<comment type="caution">
    <text evidence="1">The sequence shown here is derived from an EMBL/GenBank/DDBJ whole genome shotgun (WGS) entry which is preliminary data.</text>
</comment>
<proteinExistence type="predicted"/>
<evidence type="ECO:0000313" key="2">
    <source>
        <dbReference type="Proteomes" id="UP001165090"/>
    </source>
</evidence>
<accession>A0ABQ5SJ28</accession>